<feature type="transmembrane region" description="Helical" evidence="1">
    <location>
        <begin position="33"/>
        <end position="56"/>
    </location>
</feature>
<protein>
    <submittedName>
        <fullName evidence="2">Uncharacterized protein</fullName>
    </submittedName>
</protein>
<keyword evidence="1" id="KW-1133">Transmembrane helix</keyword>
<proteinExistence type="predicted"/>
<sequence>MERSYARALLLAGLTLMGAGFLAFALFEALLPLLGTALAAAVTGILCLVPVLAIALRERKAPPSVAASAASSAVAATSVLEGFAGLLDPAKRRK</sequence>
<reference evidence="2 3" key="1">
    <citation type="submission" date="2018-09" db="EMBL/GenBank/DDBJ databases">
        <authorList>
            <person name="Zhu H."/>
        </authorList>
    </citation>
    <scope>NUCLEOTIDE SEQUENCE [LARGE SCALE GENOMIC DNA]</scope>
    <source>
        <strain evidence="2 3">K1W22B-8</strain>
    </source>
</reference>
<keyword evidence="1" id="KW-0472">Membrane</keyword>
<keyword evidence="3" id="KW-1185">Reference proteome</keyword>
<dbReference type="RefSeq" id="WP_119776800.1">
    <property type="nucleotide sequence ID" value="NZ_QYUK01000011.1"/>
</dbReference>
<dbReference type="Proteomes" id="UP000284605">
    <property type="component" value="Unassembled WGS sequence"/>
</dbReference>
<gene>
    <name evidence="2" type="ORF">D3874_03895</name>
</gene>
<evidence type="ECO:0000313" key="3">
    <source>
        <dbReference type="Proteomes" id="UP000284605"/>
    </source>
</evidence>
<feature type="transmembrane region" description="Helical" evidence="1">
    <location>
        <begin position="7"/>
        <end position="27"/>
    </location>
</feature>
<evidence type="ECO:0000256" key="1">
    <source>
        <dbReference type="SAM" id="Phobius"/>
    </source>
</evidence>
<comment type="caution">
    <text evidence="2">The sequence shown here is derived from an EMBL/GenBank/DDBJ whole genome shotgun (WGS) entry which is preliminary data.</text>
</comment>
<accession>A0A418W8F7</accession>
<keyword evidence="1" id="KW-0812">Transmembrane</keyword>
<organism evidence="2 3">
    <name type="scientific">Oleomonas cavernae</name>
    <dbReference type="NCBI Taxonomy" id="2320859"/>
    <lineage>
        <taxon>Bacteria</taxon>
        <taxon>Pseudomonadati</taxon>
        <taxon>Pseudomonadota</taxon>
        <taxon>Alphaproteobacteria</taxon>
        <taxon>Acetobacterales</taxon>
        <taxon>Acetobacteraceae</taxon>
        <taxon>Oleomonas</taxon>
    </lineage>
</organism>
<dbReference type="AlphaFoldDB" id="A0A418W8F7"/>
<name>A0A418W8F7_9PROT</name>
<dbReference type="EMBL" id="QYUK01000011">
    <property type="protein sequence ID" value="RJF86282.1"/>
    <property type="molecule type" value="Genomic_DNA"/>
</dbReference>
<evidence type="ECO:0000313" key="2">
    <source>
        <dbReference type="EMBL" id="RJF86282.1"/>
    </source>
</evidence>